<evidence type="ECO:0000313" key="2">
    <source>
        <dbReference type="Proteomes" id="UP000467840"/>
    </source>
</evidence>
<evidence type="ECO:0000313" key="1">
    <source>
        <dbReference type="EMBL" id="KAF2288811.1"/>
    </source>
</evidence>
<name>A0A6A6KIP9_HEVBR</name>
<organism evidence="1 2">
    <name type="scientific">Hevea brasiliensis</name>
    <name type="common">Para rubber tree</name>
    <name type="synonym">Siphonia brasiliensis</name>
    <dbReference type="NCBI Taxonomy" id="3981"/>
    <lineage>
        <taxon>Eukaryota</taxon>
        <taxon>Viridiplantae</taxon>
        <taxon>Streptophyta</taxon>
        <taxon>Embryophyta</taxon>
        <taxon>Tracheophyta</taxon>
        <taxon>Spermatophyta</taxon>
        <taxon>Magnoliopsida</taxon>
        <taxon>eudicotyledons</taxon>
        <taxon>Gunneridae</taxon>
        <taxon>Pentapetalae</taxon>
        <taxon>rosids</taxon>
        <taxon>fabids</taxon>
        <taxon>Malpighiales</taxon>
        <taxon>Euphorbiaceae</taxon>
        <taxon>Crotonoideae</taxon>
        <taxon>Micrandreae</taxon>
        <taxon>Hevea</taxon>
    </lineage>
</organism>
<accession>A0A6A6KIP9</accession>
<sequence length="239" mass="26974">MMEEDSMAPSDEKCELNLQFLGNFEHISSQPAKYEQLAKFALWTKAGVSLRDSIIRGLGREGAMVDLVKDDNFDFSDDDMCIDRSGSILSVQYHEAFCLKKSSPEEVTCPPRRVMVGMDIWRIWHMEVEANENPTMDKESLHTKATSAYGHHLPERELGFKGDIFDYMNGVGGSGNVVIVQCSLDLNFHFIIRVIEDRNMLKSHNSHPLHGKMRTSHVSPVHEDVSLSLNNLIIPPNGI</sequence>
<proteinExistence type="predicted"/>
<reference evidence="1 2" key="1">
    <citation type="journal article" date="2020" name="Mol. Plant">
        <title>The Chromosome-Based Rubber Tree Genome Provides New Insights into Spurge Genome Evolution and Rubber Biosynthesis.</title>
        <authorList>
            <person name="Liu J."/>
            <person name="Shi C."/>
            <person name="Shi C.C."/>
            <person name="Li W."/>
            <person name="Zhang Q.J."/>
            <person name="Zhang Y."/>
            <person name="Li K."/>
            <person name="Lu H.F."/>
            <person name="Shi C."/>
            <person name="Zhu S.T."/>
            <person name="Xiao Z.Y."/>
            <person name="Nan H."/>
            <person name="Yue Y."/>
            <person name="Zhu X.G."/>
            <person name="Wu Y."/>
            <person name="Hong X.N."/>
            <person name="Fan G.Y."/>
            <person name="Tong Y."/>
            <person name="Zhang D."/>
            <person name="Mao C.L."/>
            <person name="Liu Y.L."/>
            <person name="Hao S.J."/>
            <person name="Liu W.Q."/>
            <person name="Lv M.Q."/>
            <person name="Zhang H.B."/>
            <person name="Liu Y."/>
            <person name="Hu-Tang G.R."/>
            <person name="Wang J.P."/>
            <person name="Wang J.H."/>
            <person name="Sun Y.H."/>
            <person name="Ni S.B."/>
            <person name="Chen W.B."/>
            <person name="Zhang X.C."/>
            <person name="Jiao Y.N."/>
            <person name="Eichler E.E."/>
            <person name="Li G.H."/>
            <person name="Liu X."/>
            <person name="Gao L.Z."/>
        </authorList>
    </citation>
    <scope>NUCLEOTIDE SEQUENCE [LARGE SCALE GENOMIC DNA]</scope>
    <source>
        <strain evidence="2">cv. GT1</strain>
        <tissue evidence="1">Leaf</tissue>
    </source>
</reference>
<protein>
    <submittedName>
        <fullName evidence="1">Uncharacterized protein</fullName>
    </submittedName>
</protein>
<keyword evidence="2" id="KW-1185">Reference proteome</keyword>
<comment type="caution">
    <text evidence="1">The sequence shown here is derived from an EMBL/GenBank/DDBJ whole genome shotgun (WGS) entry which is preliminary data.</text>
</comment>
<dbReference type="Proteomes" id="UP000467840">
    <property type="component" value="Chromosome 8"/>
</dbReference>
<dbReference type="AlphaFoldDB" id="A0A6A6KIP9"/>
<gene>
    <name evidence="1" type="ORF">GH714_014449</name>
</gene>
<dbReference type="EMBL" id="JAAGAX010000016">
    <property type="protein sequence ID" value="KAF2288811.1"/>
    <property type="molecule type" value="Genomic_DNA"/>
</dbReference>